<organism evidence="3 5">
    <name type="scientific">Rotaria sordida</name>
    <dbReference type="NCBI Taxonomy" id="392033"/>
    <lineage>
        <taxon>Eukaryota</taxon>
        <taxon>Metazoa</taxon>
        <taxon>Spiralia</taxon>
        <taxon>Gnathifera</taxon>
        <taxon>Rotifera</taxon>
        <taxon>Eurotatoria</taxon>
        <taxon>Bdelloidea</taxon>
        <taxon>Philodinida</taxon>
        <taxon>Philodinidae</taxon>
        <taxon>Rotaria</taxon>
    </lineage>
</organism>
<dbReference type="SUPFAM" id="SSF57850">
    <property type="entry name" value="RING/U-box"/>
    <property type="match status" value="1"/>
</dbReference>
<dbReference type="PANTHER" id="PTHR47665">
    <property type="entry name" value="HISTONE DEACETYLASE-LIKE PROTEIN"/>
    <property type="match status" value="1"/>
</dbReference>
<dbReference type="Proteomes" id="UP000663870">
    <property type="component" value="Unassembled WGS sequence"/>
</dbReference>
<dbReference type="Pfam" id="PF02148">
    <property type="entry name" value="zf-UBP"/>
    <property type="match status" value="1"/>
</dbReference>
<dbReference type="GO" id="GO:0008270">
    <property type="term" value="F:zinc ion binding"/>
    <property type="evidence" value="ECO:0007669"/>
    <property type="project" value="UniProtKB-KW"/>
</dbReference>
<feature type="domain" description="UBP-type" evidence="2">
    <location>
        <begin position="266"/>
        <end position="368"/>
    </location>
</feature>
<gene>
    <name evidence="4" type="ORF">JXQ802_LOCUS41288</name>
    <name evidence="3" type="ORF">PYM288_LOCUS26546</name>
</gene>
<proteinExistence type="predicted"/>
<evidence type="ECO:0000313" key="3">
    <source>
        <dbReference type="EMBL" id="CAF1234322.1"/>
    </source>
</evidence>
<evidence type="ECO:0000259" key="2">
    <source>
        <dbReference type="PROSITE" id="PS50271"/>
    </source>
</evidence>
<reference evidence="3" key="1">
    <citation type="submission" date="2021-02" db="EMBL/GenBank/DDBJ databases">
        <authorList>
            <person name="Nowell W R."/>
        </authorList>
    </citation>
    <scope>NUCLEOTIDE SEQUENCE</scope>
</reference>
<dbReference type="PROSITE" id="PS50271">
    <property type="entry name" value="ZF_UBP"/>
    <property type="match status" value="1"/>
</dbReference>
<evidence type="ECO:0000256" key="1">
    <source>
        <dbReference type="PROSITE-ProRule" id="PRU00502"/>
    </source>
</evidence>
<accession>A0A814YTQ4</accession>
<dbReference type="PANTHER" id="PTHR47665:SF1">
    <property type="entry name" value="HISTONE DEACETYLASE-LIKE PROTEIN"/>
    <property type="match status" value="1"/>
</dbReference>
<evidence type="ECO:0000313" key="4">
    <source>
        <dbReference type="EMBL" id="CAF1516109.1"/>
    </source>
</evidence>
<dbReference type="Proteomes" id="UP000663854">
    <property type="component" value="Unassembled WGS sequence"/>
</dbReference>
<dbReference type="InterPro" id="IPR013083">
    <property type="entry name" value="Znf_RING/FYVE/PHD"/>
</dbReference>
<keyword evidence="1" id="KW-0863">Zinc-finger</keyword>
<dbReference type="InterPro" id="IPR001607">
    <property type="entry name" value="Znf_UBP"/>
</dbReference>
<dbReference type="SMART" id="SM00290">
    <property type="entry name" value="ZnF_UBP"/>
    <property type="match status" value="1"/>
</dbReference>
<evidence type="ECO:0000313" key="5">
    <source>
        <dbReference type="Proteomes" id="UP000663854"/>
    </source>
</evidence>
<keyword evidence="1" id="KW-0479">Metal-binding</keyword>
<keyword evidence="1" id="KW-0862">Zinc</keyword>
<dbReference type="EMBL" id="CAJNOL010002610">
    <property type="protein sequence ID" value="CAF1516109.1"/>
    <property type="molecule type" value="Genomic_DNA"/>
</dbReference>
<name>A0A814YTQ4_9BILA</name>
<sequence>MSNNSHHRFTRLEDFPNELLFDLFEQYISISDLKYGWVGLNQRINFILKSIQLSASTSSSTDQMLHFFKDQIYSIAVSYSCTSSFTDFPNLRSLSFQHASNKHLSDIQSNFILSNIVHLRMELSPNMLAKTSTQFLETLFSNKFSSLRKLCILNEFDFSNSIKFNSWAGSISLRSINIIISNNLHIYSALLIACPNLVRLHLTVSFIDRNSLTTFHHTNLKHLQLRLNTSDCQLLKARMSGSNQATSSEQINDENRRGPFAIVPKYDCPHLGDNAYLFLQSTQHTGDQQPPCVDCNKTEENWACLHETCNYIGCSRYQQKHMLNHHQTTGHNICFSFSDNSVFCYACDSYVDSPQLHSLNRQLNRASH</sequence>
<dbReference type="AlphaFoldDB" id="A0A814YTQ4"/>
<dbReference type="Gene3D" id="3.30.40.10">
    <property type="entry name" value="Zinc/RING finger domain, C3HC4 (zinc finger)"/>
    <property type="match status" value="1"/>
</dbReference>
<protein>
    <recommendedName>
        <fullName evidence="2">UBP-type domain-containing protein</fullName>
    </recommendedName>
</protein>
<keyword evidence="6" id="KW-1185">Reference proteome</keyword>
<evidence type="ECO:0000313" key="6">
    <source>
        <dbReference type="Proteomes" id="UP000663870"/>
    </source>
</evidence>
<dbReference type="EMBL" id="CAJNOH010001603">
    <property type="protein sequence ID" value="CAF1234322.1"/>
    <property type="molecule type" value="Genomic_DNA"/>
</dbReference>
<comment type="caution">
    <text evidence="3">The sequence shown here is derived from an EMBL/GenBank/DDBJ whole genome shotgun (WGS) entry which is preliminary data.</text>
</comment>